<dbReference type="InterPro" id="IPR005850">
    <property type="entry name" value="GalP_Utransf_C"/>
</dbReference>
<dbReference type="Pfam" id="PF01087">
    <property type="entry name" value="GalP_UDP_transf"/>
    <property type="match status" value="1"/>
</dbReference>
<dbReference type="EC" id="2.7.7.12" evidence="10"/>
<keyword evidence="9 10" id="KW-0119">Carbohydrate metabolism</keyword>
<feature type="domain" description="Galactose-1-phosphate uridyl transferase N-terminal" evidence="11">
    <location>
        <begin position="50"/>
        <end position="181"/>
    </location>
</feature>
<proteinExistence type="inferred from homology"/>
<dbReference type="UniPathway" id="UPA00214"/>
<keyword evidence="6 10" id="KW-0808">Transferase</keyword>
<evidence type="ECO:0000256" key="5">
    <source>
        <dbReference type="ARBA" id="ARBA00022490"/>
    </source>
</evidence>
<evidence type="ECO:0000256" key="1">
    <source>
        <dbReference type="ARBA" id="ARBA00001107"/>
    </source>
</evidence>
<organism evidence="13 14">
    <name type="scientific">Acholeplasma brassicae</name>
    <dbReference type="NCBI Taxonomy" id="61635"/>
    <lineage>
        <taxon>Bacteria</taxon>
        <taxon>Bacillati</taxon>
        <taxon>Mycoplasmatota</taxon>
        <taxon>Mollicutes</taxon>
        <taxon>Acholeplasmatales</taxon>
        <taxon>Acholeplasmataceae</taxon>
        <taxon>Acholeplasma</taxon>
    </lineage>
</organism>
<evidence type="ECO:0000259" key="12">
    <source>
        <dbReference type="Pfam" id="PF02744"/>
    </source>
</evidence>
<comment type="similarity">
    <text evidence="4 10">Belongs to the galactose-1-phosphate uridylyltransferase type 2 family.</text>
</comment>
<dbReference type="Proteomes" id="UP000032737">
    <property type="component" value="Chromosome"/>
</dbReference>
<dbReference type="GO" id="GO:0005737">
    <property type="term" value="C:cytoplasm"/>
    <property type="evidence" value="ECO:0007669"/>
    <property type="project" value="UniProtKB-SubCell"/>
</dbReference>
<sequence>MKEHLNALLTYGLNKQIVTNLDQAKENLSKLYETSFDYQAVNQPIEITLENLLNWANQKSLFEPNTIEERDSFEAYLFDLIMESPMEVKAHFSKLFKKDKEQAFDYLYTLSKDINYIKTKRLKENVTFLSDSKYGYLEITINLSKPEKDPKDIEKALKEKKIQSEGPKCVICKENERNYKNARSNLRIIPLELNHKLWHFQYSPYGYFNEHSIVLSDVHENMKISDETFINLLDFLDYMPSYFIGSNADLPIVGGSILNHDHYQAGRHSFPIEKASVRKTYKPFKEVSIEHLNWPLSTIRLTSLDKAQLLAVASILLSLWQTYDNEALDIISNTNQAHNTITPIARKVGDLYQFDLILRNNRTTKDYPGGIFHPHEEKWHIKKENIGLIEAMGLAVLPARLKQSLKKALDYVNENVIDDSIMVHKAWLDQLKKTKKHYSLDELYQAVGHVFEAVLEDCGVFKLDEQGFDAIDSFIKQL</sequence>
<evidence type="ECO:0000313" key="14">
    <source>
        <dbReference type="Proteomes" id="UP000032737"/>
    </source>
</evidence>
<evidence type="ECO:0000256" key="10">
    <source>
        <dbReference type="HAMAP-Rule" id="MF_00571"/>
    </source>
</evidence>
<dbReference type="OrthoDB" id="2293at2"/>
<evidence type="ECO:0000256" key="8">
    <source>
        <dbReference type="ARBA" id="ARBA00023144"/>
    </source>
</evidence>
<keyword evidence="8 10" id="KW-0299">Galactose metabolism</keyword>
<dbReference type="PANTHER" id="PTHR39191:SF1">
    <property type="entry name" value="DUF4922 DOMAIN-CONTAINING PROTEIN"/>
    <property type="match status" value="1"/>
</dbReference>
<evidence type="ECO:0000256" key="4">
    <source>
        <dbReference type="ARBA" id="ARBA00008706"/>
    </source>
</evidence>
<evidence type="ECO:0000313" key="13">
    <source>
        <dbReference type="EMBL" id="CCV65570.1"/>
    </source>
</evidence>
<dbReference type="AlphaFoldDB" id="U4KMY7"/>
<evidence type="ECO:0000256" key="3">
    <source>
        <dbReference type="ARBA" id="ARBA00004947"/>
    </source>
</evidence>
<dbReference type="STRING" id="61635.BN85305490"/>
<dbReference type="InterPro" id="IPR000766">
    <property type="entry name" value="GalP_uridyl_Trfase_II"/>
</dbReference>
<evidence type="ECO:0000256" key="7">
    <source>
        <dbReference type="ARBA" id="ARBA00022695"/>
    </source>
</evidence>
<dbReference type="Pfam" id="PF02744">
    <property type="entry name" value="GalP_UDP_tr_C"/>
    <property type="match status" value="1"/>
</dbReference>
<accession>U4KMY7</accession>
<keyword evidence="7 10" id="KW-0548">Nucleotidyltransferase</keyword>
<keyword evidence="5 10" id="KW-0963">Cytoplasm</keyword>
<dbReference type="PANTHER" id="PTHR39191">
    <property type="entry name" value="GALACTOSE-1-PHOSPHATE URIDYLYLTRANSFERASE"/>
    <property type="match status" value="1"/>
</dbReference>
<dbReference type="GO" id="GO:0006012">
    <property type="term" value="P:galactose metabolic process"/>
    <property type="evidence" value="ECO:0007669"/>
    <property type="project" value="UniProtKB-UniRule"/>
</dbReference>
<dbReference type="InterPro" id="IPR005849">
    <property type="entry name" value="GalP_Utransf_N"/>
</dbReference>
<dbReference type="KEGG" id="abra:BN85305490"/>
<name>U4KMY7_9MOLU</name>
<keyword evidence="14" id="KW-1185">Reference proteome</keyword>
<evidence type="ECO:0000256" key="9">
    <source>
        <dbReference type="ARBA" id="ARBA00023277"/>
    </source>
</evidence>
<dbReference type="HOGENOM" id="CLU_047799_0_0_14"/>
<feature type="domain" description="Galactose-1-phosphate uridyl transferase C-terminal" evidence="12">
    <location>
        <begin position="238"/>
        <end position="409"/>
    </location>
</feature>
<dbReference type="GO" id="GO:0008108">
    <property type="term" value="F:UDP-glucose:hexose-1-phosphate uridylyltransferase activity"/>
    <property type="evidence" value="ECO:0007669"/>
    <property type="project" value="UniProtKB-UniRule"/>
</dbReference>
<dbReference type="HAMAP" id="MF_00571">
    <property type="entry name" value="GalP_UDP_trans"/>
    <property type="match status" value="1"/>
</dbReference>
<comment type="pathway">
    <text evidence="3 10">Carbohydrate metabolism; galactose metabolism.</text>
</comment>
<dbReference type="EMBL" id="FO681348">
    <property type="protein sequence ID" value="CCV65570.1"/>
    <property type="molecule type" value="Genomic_DNA"/>
</dbReference>
<evidence type="ECO:0000256" key="2">
    <source>
        <dbReference type="ARBA" id="ARBA00004496"/>
    </source>
</evidence>
<dbReference type="RefSeq" id="WP_030004430.1">
    <property type="nucleotide sequence ID" value="NC_022549.1"/>
</dbReference>
<reference evidence="13 14" key="1">
    <citation type="journal article" date="2013" name="J. Mol. Microbiol. Biotechnol.">
        <title>Analysis of the Complete Genomes of Acholeplasma brassicae , A. palmae and A. laidlawii and Their Comparison to the Obligate Parasites from ' Candidatus Phytoplasma'.</title>
        <authorList>
            <person name="Kube M."/>
            <person name="Siewert C."/>
            <person name="Migdoll A.M."/>
            <person name="Duduk B."/>
            <person name="Holz S."/>
            <person name="Rabus R."/>
            <person name="Seemuller E."/>
            <person name="Mitrovic J."/>
            <person name="Muller I."/>
            <person name="Buttner C."/>
            <person name="Reinhardt R."/>
        </authorList>
    </citation>
    <scope>NUCLEOTIDE SEQUENCE [LARGE SCALE GENOMIC DNA]</scope>
    <source>
        <strain evidence="14">0502</strain>
    </source>
</reference>
<protein>
    <recommendedName>
        <fullName evidence="10">Galactose-1-phosphate uridylyltransferase</fullName>
        <shortName evidence="10">Gal-1-P uridylyltransferase</shortName>
        <ecNumber evidence="10">2.7.7.12</ecNumber>
    </recommendedName>
    <alternativeName>
        <fullName evidence="10">UDP-glucose--hexose-1-phosphate uridylyltransferase</fullName>
    </alternativeName>
</protein>
<evidence type="ECO:0000259" key="11">
    <source>
        <dbReference type="Pfam" id="PF01087"/>
    </source>
</evidence>
<comment type="catalytic activity">
    <reaction evidence="1 10">
        <text>alpha-D-galactose 1-phosphate + UDP-alpha-D-glucose = alpha-D-glucose 1-phosphate + UDP-alpha-D-galactose</text>
        <dbReference type="Rhea" id="RHEA:13989"/>
        <dbReference type="ChEBI" id="CHEBI:58336"/>
        <dbReference type="ChEBI" id="CHEBI:58601"/>
        <dbReference type="ChEBI" id="CHEBI:58885"/>
        <dbReference type="ChEBI" id="CHEBI:66914"/>
        <dbReference type="EC" id="2.7.7.12"/>
    </reaction>
</comment>
<comment type="subcellular location">
    <subcellularLocation>
        <location evidence="2 10">Cytoplasm</location>
    </subcellularLocation>
</comment>
<evidence type="ECO:0000256" key="6">
    <source>
        <dbReference type="ARBA" id="ARBA00022679"/>
    </source>
</evidence>
<gene>
    <name evidence="10 13" type="primary">galT</name>
    <name evidence="13" type="ORF">BN85305490</name>
</gene>